<evidence type="ECO:0000313" key="3">
    <source>
        <dbReference type="Proteomes" id="UP000659654"/>
    </source>
</evidence>
<gene>
    <name evidence="2" type="ORF">BXYJ_LOCUS12897</name>
</gene>
<protein>
    <submittedName>
        <fullName evidence="2">(pine wood nematode) hypothetical protein</fullName>
    </submittedName>
</protein>
<accession>A0A7I8X8H0</accession>
<organism evidence="2 3">
    <name type="scientific">Bursaphelenchus xylophilus</name>
    <name type="common">Pinewood nematode worm</name>
    <name type="synonym">Aphelenchoides xylophilus</name>
    <dbReference type="NCBI Taxonomy" id="6326"/>
    <lineage>
        <taxon>Eukaryota</taxon>
        <taxon>Metazoa</taxon>
        <taxon>Ecdysozoa</taxon>
        <taxon>Nematoda</taxon>
        <taxon>Chromadorea</taxon>
        <taxon>Rhabditida</taxon>
        <taxon>Tylenchina</taxon>
        <taxon>Tylenchomorpha</taxon>
        <taxon>Aphelenchoidea</taxon>
        <taxon>Aphelenchoididae</taxon>
        <taxon>Bursaphelenchus</taxon>
    </lineage>
</organism>
<dbReference type="Proteomes" id="UP000659654">
    <property type="component" value="Unassembled WGS sequence"/>
</dbReference>
<reference evidence="2" key="1">
    <citation type="submission" date="2020-09" db="EMBL/GenBank/DDBJ databases">
        <authorList>
            <person name="Kikuchi T."/>
        </authorList>
    </citation>
    <scope>NUCLEOTIDE SEQUENCE</scope>
    <source>
        <strain evidence="2">Ka4C1</strain>
    </source>
</reference>
<keyword evidence="3" id="KW-1185">Reference proteome</keyword>
<proteinExistence type="predicted"/>
<dbReference type="AlphaFoldDB" id="A0A7I8X8H0"/>
<name>A0A7I8X8H0_BURXY</name>
<dbReference type="EMBL" id="CAJFCV020000005">
    <property type="protein sequence ID" value="CAG9125839.1"/>
    <property type="molecule type" value="Genomic_DNA"/>
</dbReference>
<feature type="compositionally biased region" description="Low complexity" evidence="1">
    <location>
        <begin position="1"/>
        <end position="17"/>
    </location>
</feature>
<sequence length="180" mass="20085">MRRAASSFRQSQKSLSKLLKRDRSSHSESSNKSSELTTSASSPQLERTLTLQSSRDSPIHASEPNLQYCPPSTPARIKPRGFWSSVGKSLNRFACKIFGRSICHFLCGKKKSYAVAYATPMSAGSSRRKSEELKLPTVPHWMTVSSEKTSMLKWTLLRQAQGVKSKTLKAVGVTRRLSMF</sequence>
<feature type="region of interest" description="Disordered" evidence="1">
    <location>
        <begin position="1"/>
        <end position="72"/>
    </location>
</feature>
<dbReference type="EMBL" id="CAJFDI010000005">
    <property type="protein sequence ID" value="CAD5232806.1"/>
    <property type="molecule type" value="Genomic_DNA"/>
</dbReference>
<feature type="compositionally biased region" description="Low complexity" evidence="1">
    <location>
        <begin position="27"/>
        <end position="42"/>
    </location>
</feature>
<feature type="compositionally biased region" description="Polar residues" evidence="1">
    <location>
        <begin position="43"/>
        <end position="56"/>
    </location>
</feature>
<evidence type="ECO:0000256" key="1">
    <source>
        <dbReference type="SAM" id="MobiDB-lite"/>
    </source>
</evidence>
<dbReference type="Proteomes" id="UP000582659">
    <property type="component" value="Unassembled WGS sequence"/>
</dbReference>
<evidence type="ECO:0000313" key="2">
    <source>
        <dbReference type="EMBL" id="CAD5232806.1"/>
    </source>
</evidence>
<comment type="caution">
    <text evidence="2">The sequence shown here is derived from an EMBL/GenBank/DDBJ whole genome shotgun (WGS) entry which is preliminary data.</text>
</comment>